<reference evidence="5 6" key="1">
    <citation type="submission" date="2018-06" db="EMBL/GenBank/DDBJ databases">
        <authorList>
            <consortium name="Pathogen Informatics"/>
            <person name="Doyle S."/>
        </authorList>
    </citation>
    <scope>NUCLEOTIDE SEQUENCE [LARGE SCALE GENOMIC DNA]</scope>
    <source>
        <strain evidence="5 6">NCTC7908</strain>
    </source>
</reference>
<dbReference type="Pfam" id="PF00455">
    <property type="entry name" value="DeoRC"/>
    <property type="match status" value="1"/>
</dbReference>
<keyword evidence="3" id="KW-0804">Transcription</keyword>
<dbReference type="Pfam" id="PF08220">
    <property type="entry name" value="HTH_DeoR"/>
    <property type="match status" value="1"/>
</dbReference>
<dbReference type="SUPFAM" id="SSF100950">
    <property type="entry name" value="NagB/RpiA/CoA transferase-like"/>
    <property type="match status" value="1"/>
</dbReference>
<sequence>MEQHERHRVIIRAVDSGGKTIAQLCEITGASAVTIRRDLSELDALGAVDRVRGGARPAHRRGAHYPLELRKHEQPAAKRAIAKEAARMVDSGFSVLVDSGTTPLEAAKLLAGKDIHALALSLYAGAALARGSETSVLIPGGDVNNEDLAIWGAAAVETVLSMRFDLAFIGVCACDPSVGVMSPNLNEATLKRAVFQASRRVVVLATPEKFSRVSSHRVATFDQVDTVITTNDIDMDIVERLTELGTNVVMVPAFDE</sequence>
<dbReference type="EMBL" id="LS483400">
    <property type="protein sequence ID" value="SQG50983.1"/>
    <property type="molecule type" value="Genomic_DNA"/>
</dbReference>
<dbReference type="SUPFAM" id="SSF46785">
    <property type="entry name" value="Winged helix' DNA-binding domain"/>
    <property type="match status" value="1"/>
</dbReference>
<dbReference type="InterPro" id="IPR018356">
    <property type="entry name" value="Tscrpt_reg_HTH_DeoR_CS"/>
</dbReference>
<dbReference type="PANTHER" id="PTHR30363">
    <property type="entry name" value="HTH-TYPE TRANSCRIPTIONAL REGULATOR SRLR-RELATED"/>
    <property type="match status" value="1"/>
</dbReference>
<dbReference type="PROSITE" id="PS00894">
    <property type="entry name" value="HTH_DEOR_1"/>
    <property type="match status" value="1"/>
</dbReference>
<dbReference type="InterPro" id="IPR014036">
    <property type="entry name" value="DeoR-like_C"/>
</dbReference>
<name>A0ABD7MSI7_CORUL</name>
<dbReference type="InterPro" id="IPR050313">
    <property type="entry name" value="Carb_Metab_HTH_regulators"/>
</dbReference>
<evidence type="ECO:0000256" key="2">
    <source>
        <dbReference type="ARBA" id="ARBA00023125"/>
    </source>
</evidence>
<dbReference type="PRINTS" id="PR00037">
    <property type="entry name" value="HTHLACR"/>
</dbReference>
<dbReference type="SMART" id="SM01134">
    <property type="entry name" value="DeoRC"/>
    <property type="match status" value="1"/>
</dbReference>
<evidence type="ECO:0000313" key="5">
    <source>
        <dbReference type="EMBL" id="SQG50983.1"/>
    </source>
</evidence>
<dbReference type="PROSITE" id="PS51000">
    <property type="entry name" value="HTH_DEOR_2"/>
    <property type="match status" value="1"/>
</dbReference>
<dbReference type="PANTHER" id="PTHR30363:SF44">
    <property type="entry name" value="AGA OPERON TRANSCRIPTIONAL REPRESSOR-RELATED"/>
    <property type="match status" value="1"/>
</dbReference>
<gene>
    <name evidence="5" type="primary">glpR_2</name>
    <name evidence="5" type="ORF">NCTC7908_00986</name>
</gene>
<accession>A0ABD7MSI7</accession>
<protein>
    <submittedName>
        <fullName evidence="5">Glycerol-3-phosphate regulon repressor</fullName>
    </submittedName>
</protein>
<keyword evidence="1" id="KW-0805">Transcription regulation</keyword>
<dbReference type="AlphaFoldDB" id="A0ABD7MSI7"/>
<evidence type="ECO:0000256" key="3">
    <source>
        <dbReference type="ARBA" id="ARBA00023163"/>
    </source>
</evidence>
<dbReference type="SMART" id="SM00420">
    <property type="entry name" value="HTH_DEOR"/>
    <property type="match status" value="1"/>
</dbReference>
<proteinExistence type="predicted"/>
<evidence type="ECO:0000256" key="1">
    <source>
        <dbReference type="ARBA" id="ARBA00023015"/>
    </source>
</evidence>
<evidence type="ECO:0000259" key="4">
    <source>
        <dbReference type="PROSITE" id="PS51000"/>
    </source>
</evidence>
<keyword evidence="2" id="KW-0238">DNA-binding</keyword>
<dbReference type="Proteomes" id="UP000248741">
    <property type="component" value="Chromosome 1"/>
</dbReference>
<dbReference type="RefSeq" id="WP_167376978.1">
    <property type="nucleotide sequence ID" value="NZ_CP068134.1"/>
</dbReference>
<feature type="domain" description="HTH deoR-type" evidence="4">
    <location>
        <begin position="2"/>
        <end position="57"/>
    </location>
</feature>
<dbReference type="Gene3D" id="3.40.50.1360">
    <property type="match status" value="1"/>
</dbReference>
<dbReference type="InterPro" id="IPR036390">
    <property type="entry name" value="WH_DNA-bd_sf"/>
</dbReference>
<evidence type="ECO:0000313" key="6">
    <source>
        <dbReference type="Proteomes" id="UP000248741"/>
    </source>
</evidence>
<dbReference type="InterPro" id="IPR001034">
    <property type="entry name" value="DeoR_HTH"/>
</dbReference>
<dbReference type="GO" id="GO:0003677">
    <property type="term" value="F:DNA binding"/>
    <property type="evidence" value="ECO:0007669"/>
    <property type="project" value="UniProtKB-KW"/>
</dbReference>
<dbReference type="InterPro" id="IPR037171">
    <property type="entry name" value="NagB/RpiA_transferase-like"/>
</dbReference>
<organism evidence="5 6">
    <name type="scientific">Corynebacterium ulcerans</name>
    <dbReference type="NCBI Taxonomy" id="65058"/>
    <lineage>
        <taxon>Bacteria</taxon>
        <taxon>Bacillati</taxon>
        <taxon>Actinomycetota</taxon>
        <taxon>Actinomycetes</taxon>
        <taxon>Mycobacteriales</taxon>
        <taxon>Corynebacteriaceae</taxon>
        <taxon>Corynebacterium</taxon>
    </lineage>
</organism>